<dbReference type="GO" id="GO:0016787">
    <property type="term" value="F:hydrolase activity"/>
    <property type="evidence" value="ECO:0007669"/>
    <property type="project" value="InterPro"/>
</dbReference>
<evidence type="ECO:0000313" key="1">
    <source>
        <dbReference type="EMBL" id="SFV71309.1"/>
    </source>
</evidence>
<evidence type="ECO:0008006" key="2">
    <source>
        <dbReference type="Google" id="ProtNLM"/>
    </source>
</evidence>
<dbReference type="EMBL" id="FPHM01000227">
    <property type="protein sequence ID" value="SFV71309.1"/>
    <property type="molecule type" value="Genomic_DNA"/>
</dbReference>
<accession>A0A1W1CZV6</accession>
<protein>
    <recommendedName>
        <fullName evidence="2">Serine hydrolase family protein</fullName>
    </recommendedName>
</protein>
<organism evidence="1">
    <name type="scientific">hydrothermal vent metagenome</name>
    <dbReference type="NCBI Taxonomy" id="652676"/>
    <lineage>
        <taxon>unclassified sequences</taxon>
        <taxon>metagenomes</taxon>
        <taxon>ecological metagenomes</taxon>
    </lineage>
</organism>
<reference evidence="1" key="1">
    <citation type="submission" date="2016-10" db="EMBL/GenBank/DDBJ databases">
        <authorList>
            <person name="de Groot N.N."/>
        </authorList>
    </citation>
    <scope>NUCLEOTIDE SEQUENCE</scope>
</reference>
<dbReference type="InterPro" id="IPR010662">
    <property type="entry name" value="RBBP9/YdeN"/>
</dbReference>
<proteinExistence type="predicted"/>
<dbReference type="Pfam" id="PF06821">
    <property type="entry name" value="Ser_hydrolase"/>
    <property type="match status" value="1"/>
</dbReference>
<gene>
    <name evidence="1" type="ORF">MNB_SV-13-62</name>
</gene>
<dbReference type="InterPro" id="IPR029058">
    <property type="entry name" value="AB_hydrolase_fold"/>
</dbReference>
<dbReference type="AlphaFoldDB" id="A0A1W1CZV6"/>
<sequence>MSKANKKTLILHGWGGSDTPHWQSHLASSLVQNYGIVYFPLLDNCHFPSKNRWLKQLKEILSTFKPDTIVCHSLANNLWLWLCESGELEEIEEIEEIERLFMVSIPSLDTKEKTIKTFFPCPLPKSLYAKEVYMIVSDNDPWVALEEIKSIASHFDAKLMILENAGHINADSGFGKWELIEALV</sequence>
<dbReference type="Gene3D" id="3.40.50.1820">
    <property type="entry name" value="alpha/beta hydrolase"/>
    <property type="match status" value="1"/>
</dbReference>
<name>A0A1W1CZV6_9ZZZZ</name>
<dbReference type="SUPFAM" id="SSF53474">
    <property type="entry name" value="alpha/beta-Hydrolases"/>
    <property type="match status" value="1"/>
</dbReference>